<accession>A0A5B7IPB4</accession>
<evidence type="ECO:0000313" key="2">
    <source>
        <dbReference type="Proteomes" id="UP000324222"/>
    </source>
</evidence>
<gene>
    <name evidence="1" type="ORF">E2C01_078662</name>
</gene>
<evidence type="ECO:0000313" key="1">
    <source>
        <dbReference type="EMBL" id="MPC83939.1"/>
    </source>
</evidence>
<organism evidence="1 2">
    <name type="scientific">Portunus trituberculatus</name>
    <name type="common">Swimming crab</name>
    <name type="synonym">Neptunus trituberculatus</name>
    <dbReference type="NCBI Taxonomy" id="210409"/>
    <lineage>
        <taxon>Eukaryota</taxon>
        <taxon>Metazoa</taxon>
        <taxon>Ecdysozoa</taxon>
        <taxon>Arthropoda</taxon>
        <taxon>Crustacea</taxon>
        <taxon>Multicrustacea</taxon>
        <taxon>Malacostraca</taxon>
        <taxon>Eumalacostraca</taxon>
        <taxon>Eucarida</taxon>
        <taxon>Decapoda</taxon>
        <taxon>Pleocyemata</taxon>
        <taxon>Brachyura</taxon>
        <taxon>Eubrachyura</taxon>
        <taxon>Portunoidea</taxon>
        <taxon>Portunidae</taxon>
        <taxon>Portuninae</taxon>
        <taxon>Portunus</taxon>
    </lineage>
</organism>
<reference evidence="1 2" key="1">
    <citation type="submission" date="2019-05" db="EMBL/GenBank/DDBJ databases">
        <title>Another draft genome of Portunus trituberculatus and its Hox gene families provides insights of decapod evolution.</title>
        <authorList>
            <person name="Jeong J.-H."/>
            <person name="Song I."/>
            <person name="Kim S."/>
            <person name="Choi T."/>
            <person name="Kim D."/>
            <person name="Ryu S."/>
            <person name="Kim W."/>
        </authorList>
    </citation>
    <scope>NUCLEOTIDE SEQUENCE [LARGE SCALE GENOMIC DNA]</scope>
    <source>
        <tissue evidence="1">Muscle</tissue>
    </source>
</reference>
<keyword evidence="2" id="KW-1185">Reference proteome</keyword>
<dbReference type="Proteomes" id="UP000324222">
    <property type="component" value="Unassembled WGS sequence"/>
</dbReference>
<dbReference type="AlphaFoldDB" id="A0A5B7IPB4"/>
<sequence length="80" mass="9063">MPCCISVHGHSSRTSRAVVATPLRGRYVIFLLNVRRSEVFVYVHTAPLRVSSWKALDYCGSLDDSAQQGLMGRGRDWRRL</sequence>
<proteinExistence type="predicted"/>
<comment type="caution">
    <text evidence="1">The sequence shown here is derived from an EMBL/GenBank/DDBJ whole genome shotgun (WGS) entry which is preliminary data.</text>
</comment>
<dbReference type="EMBL" id="VSRR010063966">
    <property type="protein sequence ID" value="MPC83939.1"/>
    <property type="molecule type" value="Genomic_DNA"/>
</dbReference>
<protein>
    <submittedName>
        <fullName evidence="1">Uncharacterized protein</fullName>
    </submittedName>
</protein>
<name>A0A5B7IPB4_PORTR</name>